<sequence>MLKLSNIGLALAAFCCIVRLDAQYDGNEFVTKIDSESFDRVVMLSDTPWLLLFSAPRSTHCHALKPHWEKVAKAMKGIMNVGAVDSDAEKDLAGRFAERGFPTIKLFLPGNNGMQTIDHQGGRAAQDIIEWVSDQLKAEALSRVGLKGKGNRGSQSEGQQGGGTCGGGGSAGYQQPPGGGGGQGGCSAGAWAGSSAGGGGNEFYRGSEVVELLDADFQDEVAYSDSLWMIEFFAPWCGHCKNLKPAWTELAREMKGHKGIKIGAVDCTSNAATCQDFGVKGYPTIKVFGANKGEPTDYNGARDSGSLAAFAIEQWSSMQPPPEAHELIDQDTFEIHCLGHADAPPKKLCLIAFLPHILDDKAAGRRAHIQMLNNVAVKYKDRPFSYLWAEGGSQPKLEAAFEVGGYGYPALIALNPADGKFTPLKSAFEPQPLVQFVEGLRQGFARVQPLQGDLPSVFSMSPWDGGEGVLQEGEEFSLDDIMGDDEL</sequence>
<feature type="compositionally biased region" description="Gly residues" evidence="12">
    <location>
        <begin position="159"/>
        <end position="186"/>
    </location>
</feature>
<comment type="caution">
    <text evidence="15">The sequence shown here is derived from an EMBL/GenBank/DDBJ whole genome shotgun (WGS) entry which is preliminary data.</text>
</comment>
<comment type="similarity">
    <text evidence="3 11">Belongs to the protein disulfide isomerase family.</text>
</comment>
<keyword evidence="16" id="KW-1185">Reference proteome</keyword>
<keyword evidence="9" id="KW-0413">Isomerase</keyword>
<evidence type="ECO:0000313" key="16">
    <source>
        <dbReference type="Proteomes" id="UP001491310"/>
    </source>
</evidence>
<dbReference type="PRINTS" id="PR00421">
    <property type="entry name" value="THIOREDOXIN"/>
</dbReference>
<dbReference type="InterPro" id="IPR013766">
    <property type="entry name" value="Thioredoxin_domain"/>
</dbReference>
<accession>A0ABR2YLZ9</accession>
<dbReference type="Proteomes" id="UP001491310">
    <property type="component" value="Unassembled WGS sequence"/>
</dbReference>
<organism evidence="15 16">
    <name type="scientific">Coccomyxa subellipsoidea</name>
    <dbReference type="NCBI Taxonomy" id="248742"/>
    <lineage>
        <taxon>Eukaryota</taxon>
        <taxon>Viridiplantae</taxon>
        <taxon>Chlorophyta</taxon>
        <taxon>core chlorophytes</taxon>
        <taxon>Trebouxiophyceae</taxon>
        <taxon>Trebouxiophyceae incertae sedis</taxon>
        <taxon>Coccomyxaceae</taxon>
        <taxon>Coccomyxa</taxon>
    </lineage>
</organism>
<evidence type="ECO:0000256" key="1">
    <source>
        <dbReference type="ARBA" id="ARBA00001182"/>
    </source>
</evidence>
<evidence type="ECO:0000256" key="4">
    <source>
        <dbReference type="ARBA" id="ARBA00012723"/>
    </source>
</evidence>
<gene>
    <name evidence="15" type="ORF">WJX75_002048</name>
</gene>
<evidence type="ECO:0000256" key="11">
    <source>
        <dbReference type="RuleBase" id="RU004208"/>
    </source>
</evidence>
<evidence type="ECO:0000256" key="13">
    <source>
        <dbReference type="SAM" id="SignalP"/>
    </source>
</evidence>
<dbReference type="PROSITE" id="PS51352">
    <property type="entry name" value="THIOREDOXIN_2"/>
    <property type="match status" value="2"/>
</dbReference>
<keyword evidence="5 13" id="KW-0732">Signal</keyword>
<keyword evidence="6" id="KW-0677">Repeat</keyword>
<dbReference type="PROSITE" id="PS00194">
    <property type="entry name" value="THIOREDOXIN_1"/>
    <property type="match status" value="1"/>
</dbReference>
<dbReference type="Gene3D" id="3.40.30.10">
    <property type="entry name" value="Glutaredoxin"/>
    <property type="match status" value="2"/>
</dbReference>
<evidence type="ECO:0000256" key="12">
    <source>
        <dbReference type="SAM" id="MobiDB-lite"/>
    </source>
</evidence>
<evidence type="ECO:0000256" key="9">
    <source>
        <dbReference type="ARBA" id="ARBA00023235"/>
    </source>
</evidence>
<dbReference type="NCBIfam" id="TIGR01126">
    <property type="entry name" value="pdi_dom"/>
    <property type="match status" value="1"/>
</dbReference>
<keyword evidence="10" id="KW-0676">Redox-active center</keyword>
<dbReference type="Pfam" id="PF24541">
    <property type="entry name" value="Thioredox_PDIA6_C"/>
    <property type="match status" value="1"/>
</dbReference>
<feature type="domain" description="Thioredoxin" evidence="14">
    <location>
        <begin position="5"/>
        <end position="137"/>
    </location>
</feature>
<dbReference type="InterPro" id="IPR057305">
    <property type="entry name" value="Thioredox_PDIA6_C"/>
</dbReference>
<evidence type="ECO:0000313" key="15">
    <source>
        <dbReference type="EMBL" id="KAK9908045.1"/>
    </source>
</evidence>
<evidence type="ECO:0000256" key="6">
    <source>
        <dbReference type="ARBA" id="ARBA00022737"/>
    </source>
</evidence>
<dbReference type="InterPro" id="IPR017937">
    <property type="entry name" value="Thioredoxin_CS"/>
</dbReference>
<dbReference type="Pfam" id="PF00085">
    <property type="entry name" value="Thioredoxin"/>
    <property type="match status" value="2"/>
</dbReference>
<reference evidence="15 16" key="1">
    <citation type="journal article" date="2024" name="Nat. Commun.">
        <title>Phylogenomics reveals the evolutionary origins of lichenization in chlorophyte algae.</title>
        <authorList>
            <person name="Puginier C."/>
            <person name="Libourel C."/>
            <person name="Otte J."/>
            <person name="Skaloud P."/>
            <person name="Haon M."/>
            <person name="Grisel S."/>
            <person name="Petersen M."/>
            <person name="Berrin J.G."/>
            <person name="Delaux P.M."/>
            <person name="Dal Grande F."/>
            <person name="Keller J."/>
        </authorList>
    </citation>
    <scope>NUCLEOTIDE SEQUENCE [LARGE SCALE GENOMIC DNA]</scope>
    <source>
        <strain evidence="15 16">SAG 216-7</strain>
    </source>
</reference>
<proteinExistence type="inferred from homology"/>
<comment type="subcellular location">
    <subcellularLocation>
        <location evidence="2">Endoplasmic reticulum lumen</location>
    </subcellularLocation>
</comment>
<feature type="domain" description="Thioredoxin" evidence="14">
    <location>
        <begin position="190"/>
        <end position="317"/>
    </location>
</feature>
<dbReference type="InterPro" id="IPR005788">
    <property type="entry name" value="PDI_thioredoxin-like_dom"/>
</dbReference>
<evidence type="ECO:0000256" key="2">
    <source>
        <dbReference type="ARBA" id="ARBA00004319"/>
    </source>
</evidence>
<keyword evidence="8" id="KW-1015">Disulfide bond</keyword>
<evidence type="ECO:0000256" key="8">
    <source>
        <dbReference type="ARBA" id="ARBA00023157"/>
    </source>
</evidence>
<evidence type="ECO:0000256" key="3">
    <source>
        <dbReference type="ARBA" id="ARBA00006347"/>
    </source>
</evidence>
<dbReference type="PANTHER" id="PTHR45815">
    <property type="entry name" value="PROTEIN DISULFIDE-ISOMERASE A6"/>
    <property type="match status" value="1"/>
</dbReference>
<dbReference type="EC" id="5.3.4.1" evidence="4"/>
<comment type="catalytic activity">
    <reaction evidence="1">
        <text>Catalyzes the rearrangement of -S-S- bonds in proteins.</text>
        <dbReference type="EC" id="5.3.4.1"/>
    </reaction>
</comment>
<dbReference type="SUPFAM" id="SSF52833">
    <property type="entry name" value="Thioredoxin-like"/>
    <property type="match status" value="3"/>
</dbReference>
<dbReference type="InterPro" id="IPR036249">
    <property type="entry name" value="Thioredoxin-like_sf"/>
</dbReference>
<evidence type="ECO:0000259" key="14">
    <source>
        <dbReference type="PROSITE" id="PS51352"/>
    </source>
</evidence>
<keyword evidence="7" id="KW-0256">Endoplasmic reticulum</keyword>
<evidence type="ECO:0000256" key="7">
    <source>
        <dbReference type="ARBA" id="ARBA00022824"/>
    </source>
</evidence>
<dbReference type="EMBL" id="JALJOT010000008">
    <property type="protein sequence ID" value="KAK9908045.1"/>
    <property type="molecule type" value="Genomic_DNA"/>
</dbReference>
<name>A0ABR2YLZ9_9CHLO</name>
<feature type="region of interest" description="Disordered" evidence="12">
    <location>
        <begin position="147"/>
        <end position="186"/>
    </location>
</feature>
<protein>
    <recommendedName>
        <fullName evidence="4">protein disulfide-isomerase</fullName>
        <ecNumber evidence="4">5.3.4.1</ecNumber>
    </recommendedName>
</protein>
<feature type="chain" id="PRO_5045793259" description="protein disulfide-isomerase" evidence="13">
    <location>
        <begin position="23"/>
        <end position="487"/>
    </location>
</feature>
<dbReference type="PANTHER" id="PTHR45815:SF3">
    <property type="entry name" value="PROTEIN DISULFIDE-ISOMERASE A6"/>
    <property type="match status" value="1"/>
</dbReference>
<evidence type="ECO:0000256" key="5">
    <source>
        <dbReference type="ARBA" id="ARBA00022729"/>
    </source>
</evidence>
<feature type="signal peptide" evidence="13">
    <location>
        <begin position="1"/>
        <end position="22"/>
    </location>
</feature>
<evidence type="ECO:0000256" key="10">
    <source>
        <dbReference type="ARBA" id="ARBA00023284"/>
    </source>
</evidence>